<evidence type="ECO:0000256" key="1">
    <source>
        <dbReference type="SAM" id="MobiDB-lite"/>
    </source>
</evidence>
<gene>
    <name evidence="2" type="ORF">PAP18089_01909</name>
</gene>
<protein>
    <submittedName>
        <fullName evidence="2">Uncharacterized protein</fullName>
    </submittedName>
</protein>
<sequence length="76" mass="7959">MKLIEFLQRVAPYQKGEVAGFDDVDADRMIAAKHAREVSKKTGKKADTKKPVDNKPDGGDGSGDGVDQGAGDGAKA</sequence>
<evidence type="ECO:0000313" key="2">
    <source>
        <dbReference type="EMBL" id="VVG70937.1"/>
    </source>
</evidence>
<feature type="compositionally biased region" description="Basic and acidic residues" evidence="1">
    <location>
        <begin position="34"/>
        <end position="58"/>
    </location>
</feature>
<reference evidence="2 3" key="1">
    <citation type="submission" date="2019-08" db="EMBL/GenBank/DDBJ databases">
        <authorList>
            <person name="Peeters C."/>
        </authorList>
    </citation>
    <scope>NUCLEOTIDE SEQUENCE [LARGE SCALE GENOMIC DNA]</scope>
    <source>
        <strain evidence="2 3">LMG 18089</strain>
    </source>
</reference>
<dbReference type="AlphaFoldDB" id="A0A5E5P3C7"/>
<dbReference type="RefSeq" id="WP_150728622.1">
    <property type="nucleotide sequence ID" value="NZ_CABPSX010000003.1"/>
</dbReference>
<feature type="region of interest" description="Disordered" evidence="1">
    <location>
        <begin position="34"/>
        <end position="76"/>
    </location>
</feature>
<organism evidence="2 3">
    <name type="scientific">Pandoraea apista</name>
    <dbReference type="NCBI Taxonomy" id="93218"/>
    <lineage>
        <taxon>Bacteria</taxon>
        <taxon>Pseudomonadati</taxon>
        <taxon>Pseudomonadota</taxon>
        <taxon>Betaproteobacteria</taxon>
        <taxon>Burkholderiales</taxon>
        <taxon>Burkholderiaceae</taxon>
        <taxon>Pandoraea</taxon>
    </lineage>
</organism>
<dbReference type="Proteomes" id="UP000364291">
    <property type="component" value="Unassembled WGS sequence"/>
</dbReference>
<dbReference type="EMBL" id="CABPSX010000003">
    <property type="protein sequence ID" value="VVG70937.1"/>
    <property type="molecule type" value="Genomic_DNA"/>
</dbReference>
<proteinExistence type="predicted"/>
<dbReference type="OrthoDB" id="9028622at2"/>
<feature type="compositionally biased region" description="Gly residues" evidence="1">
    <location>
        <begin position="59"/>
        <end position="76"/>
    </location>
</feature>
<name>A0A5E5P3C7_9BURK</name>
<accession>A0A5E5P3C7</accession>
<evidence type="ECO:0000313" key="3">
    <source>
        <dbReference type="Proteomes" id="UP000364291"/>
    </source>
</evidence>